<dbReference type="AlphaFoldDB" id="A0A1L5NSE2"/>
<keyword evidence="2" id="KW-0560">Oxidoreductase</keyword>
<gene>
    <name evidence="2" type="ORF">IE4872_PD00220</name>
</gene>
<evidence type="ECO:0000259" key="1">
    <source>
        <dbReference type="PROSITE" id="PS51725"/>
    </source>
</evidence>
<organism evidence="2 3">
    <name type="scientific">Rhizobium gallicum</name>
    <dbReference type="NCBI Taxonomy" id="56730"/>
    <lineage>
        <taxon>Bacteria</taxon>
        <taxon>Pseudomonadati</taxon>
        <taxon>Pseudomonadota</taxon>
        <taxon>Alphaproteobacteria</taxon>
        <taxon>Hyphomicrobiales</taxon>
        <taxon>Rhizobiaceae</taxon>
        <taxon>Rhizobium/Agrobacterium group</taxon>
        <taxon>Rhizobium</taxon>
    </lineage>
</organism>
<dbReference type="RefSeq" id="WP_074071206.1">
    <property type="nucleotide sequence ID" value="NZ_CP017105.1"/>
</dbReference>
<reference evidence="2 3" key="1">
    <citation type="submission" date="2016-09" db="EMBL/GenBank/DDBJ databases">
        <title>The complete genome sequences of Rhizobium gallicum, symbiovars gallicum and phaseoli, symbionts associated to common bean (Phaseolus vulgaris).</title>
        <authorList>
            <person name="Bustos P."/>
            <person name="Santamaria R.I."/>
            <person name="Perez-Carrascal O.M."/>
            <person name="Juarez S."/>
            <person name="Lozano L."/>
            <person name="Martinez-Flores I."/>
            <person name="Martinez-Romero E."/>
            <person name="Cevallos M."/>
            <person name="Romero D."/>
            <person name="Davila G."/>
            <person name="Gonzalez V."/>
        </authorList>
    </citation>
    <scope>NUCLEOTIDE SEQUENCE [LARGE SCALE GENOMIC DNA]</scope>
    <source>
        <strain evidence="2 3">IE4872</strain>
        <plasmid evidence="3">prgalie4872d</plasmid>
    </source>
</reference>
<dbReference type="OrthoDB" id="9804891at2"/>
<accession>A0A1L5NSE2</accession>
<dbReference type="SUPFAM" id="SSF54909">
    <property type="entry name" value="Dimeric alpha+beta barrel"/>
    <property type="match status" value="1"/>
</dbReference>
<keyword evidence="2" id="KW-0614">Plasmid</keyword>
<dbReference type="InterPro" id="IPR011008">
    <property type="entry name" value="Dimeric_a/b-barrel"/>
</dbReference>
<dbReference type="EMBL" id="CP017105">
    <property type="protein sequence ID" value="APO70759.1"/>
    <property type="molecule type" value="Genomic_DNA"/>
</dbReference>
<evidence type="ECO:0000313" key="2">
    <source>
        <dbReference type="EMBL" id="APO70759.1"/>
    </source>
</evidence>
<protein>
    <submittedName>
        <fullName evidence="2">Antibiotic biosynthesis monooxygenase protein</fullName>
    </submittedName>
</protein>
<sequence>MTRIAGVVVFKAKPGLGEEVAKRIAAALPAVEAEAGTTLWLVLRSNSDADKIFLVDLFDSEASLNAHMSGSAASQIFATVPELLAAEPELHPSAVIASKPAD</sequence>
<feature type="domain" description="ABM" evidence="1">
    <location>
        <begin position="4"/>
        <end position="96"/>
    </location>
</feature>
<dbReference type="PROSITE" id="PS51725">
    <property type="entry name" value="ABM"/>
    <property type="match status" value="1"/>
</dbReference>
<keyword evidence="2" id="KW-0503">Monooxygenase</keyword>
<dbReference type="Gene3D" id="3.30.70.100">
    <property type="match status" value="1"/>
</dbReference>
<name>A0A1L5NSE2_9HYPH</name>
<dbReference type="Pfam" id="PF03992">
    <property type="entry name" value="ABM"/>
    <property type="match status" value="1"/>
</dbReference>
<dbReference type="GO" id="GO:0004497">
    <property type="term" value="F:monooxygenase activity"/>
    <property type="evidence" value="ECO:0007669"/>
    <property type="project" value="UniProtKB-KW"/>
</dbReference>
<geneLocation type="plasmid" evidence="3">
    <name>prgalie4872d</name>
</geneLocation>
<evidence type="ECO:0000313" key="3">
    <source>
        <dbReference type="Proteomes" id="UP000184749"/>
    </source>
</evidence>
<proteinExistence type="predicted"/>
<dbReference type="InterPro" id="IPR007138">
    <property type="entry name" value="ABM_dom"/>
</dbReference>
<dbReference type="Proteomes" id="UP000184749">
    <property type="component" value="Plasmid pRgalIE4872d"/>
</dbReference>